<dbReference type="InterPro" id="IPR050581">
    <property type="entry name" value="CRR_secretory_protein"/>
</dbReference>
<comment type="subcellular location">
    <subcellularLocation>
        <location evidence="1">Secreted</location>
    </subcellularLocation>
</comment>
<dbReference type="Pfam" id="PF01657">
    <property type="entry name" value="Stress-antifung"/>
    <property type="match status" value="1"/>
</dbReference>
<comment type="caution">
    <text evidence="8">The sequence shown here is derived from an EMBL/GenBank/DDBJ whole genome shotgun (WGS) entry which is preliminary data.</text>
</comment>
<evidence type="ECO:0000259" key="7">
    <source>
        <dbReference type="PROSITE" id="PS51473"/>
    </source>
</evidence>
<dbReference type="InterPro" id="IPR002902">
    <property type="entry name" value="GNK2"/>
</dbReference>
<evidence type="ECO:0000313" key="9">
    <source>
        <dbReference type="Proteomes" id="UP000222542"/>
    </source>
</evidence>
<dbReference type="PANTHER" id="PTHR32411:SF55">
    <property type="entry name" value="CYSTEINE-RICH REPEAT SECRETORY PROTEIN 55"/>
    <property type="match status" value="1"/>
</dbReference>
<organism evidence="8 9">
    <name type="scientific">Capsicum annuum</name>
    <name type="common">Capsicum pepper</name>
    <dbReference type="NCBI Taxonomy" id="4072"/>
    <lineage>
        <taxon>Eukaryota</taxon>
        <taxon>Viridiplantae</taxon>
        <taxon>Streptophyta</taxon>
        <taxon>Embryophyta</taxon>
        <taxon>Tracheophyta</taxon>
        <taxon>Spermatophyta</taxon>
        <taxon>Magnoliopsida</taxon>
        <taxon>eudicotyledons</taxon>
        <taxon>Gunneridae</taxon>
        <taxon>Pentapetalae</taxon>
        <taxon>asterids</taxon>
        <taxon>lamiids</taxon>
        <taxon>Solanales</taxon>
        <taxon>Solanaceae</taxon>
        <taxon>Solanoideae</taxon>
        <taxon>Capsiceae</taxon>
        <taxon>Capsicum</taxon>
    </lineage>
</organism>
<keyword evidence="9" id="KW-1185">Reference proteome</keyword>
<dbReference type="Gene3D" id="3.30.430.20">
    <property type="entry name" value="Gnk2 domain, C-X8-C-X2-C motif"/>
    <property type="match status" value="2"/>
</dbReference>
<reference evidence="8 9" key="2">
    <citation type="journal article" date="2017" name="Genome Biol.">
        <title>New reference genome sequences of hot pepper reveal the massive evolution of plant disease-resistance genes by retroduplication.</title>
        <authorList>
            <person name="Kim S."/>
            <person name="Park J."/>
            <person name="Yeom S.I."/>
            <person name="Kim Y.M."/>
            <person name="Seo E."/>
            <person name="Kim K.T."/>
            <person name="Kim M.S."/>
            <person name="Lee J.M."/>
            <person name="Cheong K."/>
            <person name="Shin H.S."/>
            <person name="Kim S.B."/>
            <person name="Han K."/>
            <person name="Lee J."/>
            <person name="Park M."/>
            <person name="Lee H.A."/>
            <person name="Lee H.Y."/>
            <person name="Lee Y."/>
            <person name="Oh S."/>
            <person name="Lee J.H."/>
            <person name="Choi E."/>
            <person name="Choi E."/>
            <person name="Lee S.E."/>
            <person name="Jeon J."/>
            <person name="Kim H."/>
            <person name="Choi G."/>
            <person name="Song H."/>
            <person name="Lee J."/>
            <person name="Lee S.C."/>
            <person name="Kwon J.K."/>
            <person name="Lee H.Y."/>
            <person name="Koo N."/>
            <person name="Hong Y."/>
            <person name="Kim R.W."/>
            <person name="Kang W.H."/>
            <person name="Huh J.H."/>
            <person name="Kang B.C."/>
            <person name="Yang T.J."/>
            <person name="Lee Y.H."/>
            <person name="Bennetzen J.L."/>
            <person name="Choi D."/>
        </authorList>
    </citation>
    <scope>NUCLEOTIDE SEQUENCE [LARGE SCALE GENOMIC DNA]</scope>
    <source>
        <strain evidence="9">cv. CM334</strain>
    </source>
</reference>
<dbReference type="STRING" id="4072.A0A2G2YT88"/>
<evidence type="ECO:0000256" key="6">
    <source>
        <dbReference type="SAM" id="SignalP"/>
    </source>
</evidence>
<dbReference type="SMR" id="A0A2G2YT88"/>
<feature type="signal peptide" evidence="6">
    <location>
        <begin position="1"/>
        <end position="22"/>
    </location>
</feature>
<gene>
    <name evidence="8" type="ORF">T459_23689</name>
</gene>
<protein>
    <recommendedName>
        <fullName evidence="7">Gnk2-homologous domain-containing protein</fullName>
    </recommendedName>
</protein>
<dbReference type="InterPro" id="IPR038408">
    <property type="entry name" value="GNK2_sf"/>
</dbReference>
<evidence type="ECO:0000256" key="3">
    <source>
        <dbReference type="ARBA" id="ARBA00022729"/>
    </source>
</evidence>
<evidence type="ECO:0000256" key="1">
    <source>
        <dbReference type="ARBA" id="ARBA00004613"/>
    </source>
</evidence>
<accession>A0A2G2YT88</accession>
<keyword evidence="3 6" id="KW-0732">Signal</keyword>
<keyword evidence="4" id="KW-0677">Repeat</keyword>
<name>A0A2G2YT88_CAPAN</name>
<dbReference type="AlphaFoldDB" id="A0A2G2YT88"/>
<dbReference type="PROSITE" id="PS51473">
    <property type="entry name" value="GNK2"/>
    <property type="match status" value="1"/>
</dbReference>
<dbReference type="OMA" id="ARIWHDF"/>
<reference evidence="8 9" key="1">
    <citation type="journal article" date="2014" name="Nat. Genet.">
        <title>Genome sequence of the hot pepper provides insights into the evolution of pungency in Capsicum species.</title>
        <authorList>
            <person name="Kim S."/>
            <person name="Park M."/>
            <person name="Yeom S.I."/>
            <person name="Kim Y.M."/>
            <person name="Lee J.M."/>
            <person name="Lee H.A."/>
            <person name="Seo E."/>
            <person name="Choi J."/>
            <person name="Cheong K."/>
            <person name="Kim K.T."/>
            <person name="Jung K."/>
            <person name="Lee G.W."/>
            <person name="Oh S.K."/>
            <person name="Bae C."/>
            <person name="Kim S.B."/>
            <person name="Lee H.Y."/>
            <person name="Kim S.Y."/>
            <person name="Kim M.S."/>
            <person name="Kang B.C."/>
            <person name="Jo Y.D."/>
            <person name="Yang H.B."/>
            <person name="Jeong H.J."/>
            <person name="Kang W.H."/>
            <person name="Kwon J.K."/>
            <person name="Shin C."/>
            <person name="Lim J.Y."/>
            <person name="Park J.H."/>
            <person name="Huh J.H."/>
            <person name="Kim J.S."/>
            <person name="Kim B.D."/>
            <person name="Cohen O."/>
            <person name="Paran I."/>
            <person name="Suh M.C."/>
            <person name="Lee S.B."/>
            <person name="Kim Y.K."/>
            <person name="Shin Y."/>
            <person name="Noh S.J."/>
            <person name="Park J."/>
            <person name="Seo Y.S."/>
            <person name="Kwon S.Y."/>
            <person name="Kim H.A."/>
            <person name="Park J.M."/>
            <person name="Kim H.J."/>
            <person name="Choi S.B."/>
            <person name="Bosland P.W."/>
            <person name="Reeves G."/>
            <person name="Jo S.H."/>
            <person name="Lee B.W."/>
            <person name="Cho H.T."/>
            <person name="Choi H.S."/>
            <person name="Lee M.S."/>
            <person name="Yu Y."/>
            <person name="Do Choi Y."/>
            <person name="Park B.S."/>
            <person name="van Deynze A."/>
            <person name="Ashrafi H."/>
            <person name="Hill T."/>
            <person name="Kim W.T."/>
            <person name="Pai H.S."/>
            <person name="Ahn H.K."/>
            <person name="Yeam I."/>
            <person name="Giovannoni J.J."/>
            <person name="Rose J.K."/>
            <person name="Sorensen I."/>
            <person name="Lee S.J."/>
            <person name="Kim R.W."/>
            <person name="Choi I.Y."/>
            <person name="Choi B.S."/>
            <person name="Lim J.S."/>
            <person name="Lee Y.H."/>
            <person name="Choi D."/>
        </authorList>
    </citation>
    <scope>NUCLEOTIDE SEQUENCE [LARGE SCALE GENOMIC DNA]</scope>
    <source>
        <strain evidence="9">cv. CM334</strain>
    </source>
</reference>
<feature type="domain" description="Gnk2-homologous" evidence="7">
    <location>
        <begin position="22"/>
        <end position="124"/>
    </location>
</feature>
<sequence>MAFLHDRFLLILVFCISTEVSVDPLGNYCDHATKSNSVKTNANIGKVLAELVSVSAKDSFSTTSHGDAKNQVYGLYQCRGDISRNDCLSCILDAAKGIRERCPVQTSARIWHDFWFLRKLAQFKNQIIAEAIVPKNRGLGKSKSKLSPFLTLCALMQCTKDIPEIDCAQCLAVAVRNFPTT</sequence>
<proteinExistence type="inferred from homology"/>
<keyword evidence="2" id="KW-0964">Secreted</keyword>
<comment type="similarity">
    <text evidence="5">Belongs to the cysteine-rich repeat secretory protein family.</text>
</comment>
<evidence type="ECO:0000256" key="4">
    <source>
        <dbReference type="ARBA" id="ARBA00022737"/>
    </source>
</evidence>
<feature type="chain" id="PRO_5013699980" description="Gnk2-homologous domain-containing protein" evidence="6">
    <location>
        <begin position="23"/>
        <end position="181"/>
    </location>
</feature>
<evidence type="ECO:0000256" key="5">
    <source>
        <dbReference type="ARBA" id="ARBA00038515"/>
    </source>
</evidence>
<dbReference type="CDD" id="cd23509">
    <property type="entry name" value="Gnk2-like"/>
    <property type="match status" value="1"/>
</dbReference>
<dbReference type="GO" id="GO:0005576">
    <property type="term" value="C:extracellular region"/>
    <property type="evidence" value="ECO:0007669"/>
    <property type="project" value="UniProtKB-SubCell"/>
</dbReference>
<dbReference type="Proteomes" id="UP000222542">
    <property type="component" value="Unassembled WGS sequence"/>
</dbReference>
<evidence type="ECO:0000313" key="8">
    <source>
        <dbReference type="EMBL" id="PHT72904.1"/>
    </source>
</evidence>
<evidence type="ECO:0000256" key="2">
    <source>
        <dbReference type="ARBA" id="ARBA00022525"/>
    </source>
</evidence>
<dbReference type="PANTHER" id="PTHR32411">
    <property type="entry name" value="CYSTEINE-RICH REPEAT SECRETORY PROTEIN 38-RELATED"/>
    <property type="match status" value="1"/>
</dbReference>
<dbReference type="EMBL" id="AYRZ02000009">
    <property type="protein sequence ID" value="PHT72904.1"/>
    <property type="molecule type" value="Genomic_DNA"/>
</dbReference>
<dbReference type="Gramene" id="PHT72904">
    <property type="protein sequence ID" value="PHT72904"/>
    <property type="gene ID" value="T459_23689"/>
</dbReference>